<dbReference type="RefSeq" id="WP_307332666.1">
    <property type="nucleotide sequence ID" value="NZ_JAUSUG010000042.1"/>
</dbReference>
<dbReference type="SUPFAM" id="SSF55729">
    <property type="entry name" value="Acyl-CoA N-acyltransferases (Nat)"/>
    <property type="match status" value="1"/>
</dbReference>
<keyword evidence="3" id="KW-1185">Reference proteome</keyword>
<dbReference type="InterPro" id="IPR000182">
    <property type="entry name" value="GNAT_dom"/>
</dbReference>
<dbReference type="PROSITE" id="PS51186">
    <property type="entry name" value="GNAT"/>
    <property type="match status" value="1"/>
</dbReference>
<comment type="caution">
    <text evidence="2">The sequence shown here is derived from an EMBL/GenBank/DDBJ whole genome shotgun (WGS) entry which is preliminary data.</text>
</comment>
<dbReference type="EMBL" id="JAUSUG010000042">
    <property type="protein sequence ID" value="MDQ0258025.1"/>
    <property type="molecule type" value="Genomic_DNA"/>
</dbReference>
<sequence length="166" mass="19369">MKIREIRTSDADSFLEVNHQLDNETSFMLYEPGERKTTVEKQKIMLERVSKEKTSNIWVLENDVGKLVGYLALFGQTLQRNSHSAYIVVGIIEDYQGQGLGKKLFIQMEEWAKEKGIHRLELTVMKHNYKALQLYLKMGFEIEGVKRDSLKVNGEYVDEYYLSKLI</sequence>
<accession>A0ABU0A6R4</accession>
<dbReference type="Proteomes" id="UP001230005">
    <property type="component" value="Unassembled WGS sequence"/>
</dbReference>
<dbReference type="CDD" id="cd04301">
    <property type="entry name" value="NAT_SF"/>
    <property type="match status" value="1"/>
</dbReference>
<proteinExistence type="predicted"/>
<evidence type="ECO:0000313" key="2">
    <source>
        <dbReference type="EMBL" id="MDQ0258025.1"/>
    </source>
</evidence>
<dbReference type="PANTHER" id="PTHR43415">
    <property type="entry name" value="SPERMIDINE N(1)-ACETYLTRANSFERASE"/>
    <property type="match status" value="1"/>
</dbReference>
<dbReference type="PANTHER" id="PTHR43415:SF3">
    <property type="entry name" value="GNAT-FAMILY ACETYLTRANSFERASE"/>
    <property type="match status" value="1"/>
</dbReference>
<evidence type="ECO:0000313" key="3">
    <source>
        <dbReference type="Proteomes" id="UP001230005"/>
    </source>
</evidence>
<protein>
    <submittedName>
        <fullName evidence="2">RimJ/RimL family protein N-acetyltransferase</fullName>
    </submittedName>
</protein>
<dbReference type="InterPro" id="IPR017255">
    <property type="entry name" value="AcTrfase_GNAT_prd"/>
</dbReference>
<name>A0ABU0A6R4_9BACI</name>
<feature type="domain" description="N-acetyltransferase" evidence="1">
    <location>
        <begin position="1"/>
        <end position="166"/>
    </location>
</feature>
<dbReference type="InterPro" id="IPR016181">
    <property type="entry name" value="Acyl_CoA_acyltransferase"/>
</dbReference>
<gene>
    <name evidence="2" type="ORF">J2S74_005488</name>
</gene>
<organism evidence="2 3">
    <name type="scientific">Evansella vedderi</name>
    <dbReference type="NCBI Taxonomy" id="38282"/>
    <lineage>
        <taxon>Bacteria</taxon>
        <taxon>Bacillati</taxon>
        <taxon>Bacillota</taxon>
        <taxon>Bacilli</taxon>
        <taxon>Bacillales</taxon>
        <taxon>Bacillaceae</taxon>
        <taxon>Evansella</taxon>
    </lineage>
</organism>
<evidence type="ECO:0000259" key="1">
    <source>
        <dbReference type="PROSITE" id="PS51186"/>
    </source>
</evidence>
<dbReference type="PIRSF" id="PIRSF037663">
    <property type="entry name" value="Acetyltransf_GNAT_prd"/>
    <property type="match status" value="1"/>
</dbReference>
<reference evidence="2 3" key="1">
    <citation type="submission" date="2023-07" db="EMBL/GenBank/DDBJ databases">
        <title>Genomic Encyclopedia of Type Strains, Phase IV (KMG-IV): sequencing the most valuable type-strain genomes for metagenomic binning, comparative biology and taxonomic classification.</title>
        <authorList>
            <person name="Goeker M."/>
        </authorList>
    </citation>
    <scope>NUCLEOTIDE SEQUENCE [LARGE SCALE GENOMIC DNA]</scope>
    <source>
        <strain evidence="2 3">DSM 9768</strain>
    </source>
</reference>
<dbReference type="Gene3D" id="3.40.630.30">
    <property type="match status" value="1"/>
</dbReference>
<dbReference type="Pfam" id="PF00583">
    <property type="entry name" value="Acetyltransf_1"/>
    <property type="match status" value="1"/>
</dbReference>